<proteinExistence type="predicted"/>
<feature type="domain" description="Transglycosylase SLT" evidence="1">
    <location>
        <begin position="130"/>
        <end position="235"/>
    </location>
</feature>
<dbReference type="SUPFAM" id="SSF47090">
    <property type="entry name" value="PGBD-like"/>
    <property type="match status" value="1"/>
</dbReference>
<reference evidence="3 4" key="1">
    <citation type="submission" date="2024-06" db="EMBL/GenBank/DDBJ databases">
        <authorList>
            <person name="Kaempfer P."/>
            <person name="Viver T."/>
        </authorList>
    </citation>
    <scope>NUCLEOTIDE SEQUENCE [LARGE SCALE GENOMIC DNA]</scope>
    <source>
        <strain evidence="3 4">ST-37</strain>
    </source>
</reference>
<accession>A0ABW8Y8T2</accession>
<dbReference type="Proteomes" id="UP001629058">
    <property type="component" value="Unassembled WGS sequence"/>
</dbReference>
<dbReference type="InterPro" id="IPR036365">
    <property type="entry name" value="PGBD-like_sf"/>
</dbReference>
<evidence type="ECO:0000313" key="4">
    <source>
        <dbReference type="Proteomes" id="UP001629058"/>
    </source>
</evidence>
<comment type="caution">
    <text evidence="3">The sequence shown here is derived from an EMBL/GenBank/DDBJ whole genome shotgun (WGS) entry which is preliminary data.</text>
</comment>
<dbReference type="RefSeq" id="WP_408092647.1">
    <property type="nucleotide sequence ID" value="NZ_JBELPY010000016.1"/>
</dbReference>
<protein>
    <submittedName>
        <fullName evidence="3">Peptidoglycan-binding domain-containing protein</fullName>
    </submittedName>
</protein>
<name>A0ABW8Y8T2_9FLAO</name>
<evidence type="ECO:0000259" key="1">
    <source>
        <dbReference type="Pfam" id="PF01464"/>
    </source>
</evidence>
<dbReference type="Gene3D" id="1.10.530.10">
    <property type="match status" value="1"/>
</dbReference>
<sequence>MKTINSIPRFLDHSEDVRILQQTLLDLGFNPGLADGIFGTNTKKALMNLQYSRDLNPDGIIGNKTMAALEFVLASQTREDGYVKLSWEYKVTDAKDWSTFVFKKIDSLFDKFSQCEDIVWFRPDYLSLSRQQQINVWGELISAICKFESGWKPWSYMIETTMKNNDPVTGKKVKSEGLMQLSYQDQPNYPKLTCRFDWEADKNKSDNDKTRTILDPYINLEFGIQILARQIERTKKIAIESGVYWAVIKLNGKYTHLPEIIKMVKALQF</sequence>
<organism evidence="3 4">
    <name type="scientific">Chryseobacterium terrae</name>
    <dbReference type="NCBI Taxonomy" id="3163299"/>
    <lineage>
        <taxon>Bacteria</taxon>
        <taxon>Pseudomonadati</taxon>
        <taxon>Bacteroidota</taxon>
        <taxon>Flavobacteriia</taxon>
        <taxon>Flavobacteriales</taxon>
        <taxon>Weeksellaceae</taxon>
        <taxon>Chryseobacterium group</taxon>
        <taxon>Chryseobacterium</taxon>
    </lineage>
</organism>
<dbReference type="InterPro" id="IPR036366">
    <property type="entry name" value="PGBDSf"/>
</dbReference>
<keyword evidence="4" id="KW-1185">Reference proteome</keyword>
<dbReference type="InterPro" id="IPR008258">
    <property type="entry name" value="Transglycosylase_SLT_dom_1"/>
</dbReference>
<dbReference type="InterPro" id="IPR002477">
    <property type="entry name" value="Peptidoglycan-bd-like"/>
</dbReference>
<feature type="domain" description="Peptidoglycan binding-like" evidence="2">
    <location>
        <begin position="14"/>
        <end position="69"/>
    </location>
</feature>
<dbReference type="EMBL" id="JBELPY010000016">
    <property type="protein sequence ID" value="MFL9835683.1"/>
    <property type="molecule type" value="Genomic_DNA"/>
</dbReference>
<dbReference type="Gene3D" id="1.10.101.10">
    <property type="entry name" value="PGBD-like superfamily/PGBD"/>
    <property type="match status" value="1"/>
</dbReference>
<gene>
    <name evidence="3" type="ORF">ABS765_16820</name>
</gene>
<evidence type="ECO:0000313" key="3">
    <source>
        <dbReference type="EMBL" id="MFL9835683.1"/>
    </source>
</evidence>
<dbReference type="Pfam" id="PF01471">
    <property type="entry name" value="PG_binding_1"/>
    <property type="match status" value="1"/>
</dbReference>
<dbReference type="Pfam" id="PF01464">
    <property type="entry name" value="SLT"/>
    <property type="match status" value="1"/>
</dbReference>
<evidence type="ECO:0000259" key="2">
    <source>
        <dbReference type="Pfam" id="PF01471"/>
    </source>
</evidence>